<comment type="pathway">
    <text evidence="3">Protein modification; protein ubiquitination.</text>
</comment>
<dbReference type="InterPro" id="IPR001841">
    <property type="entry name" value="Znf_RING"/>
</dbReference>
<dbReference type="GO" id="GO:0016020">
    <property type="term" value="C:membrane"/>
    <property type="evidence" value="ECO:0007669"/>
    <property type="project" value="UniProtKB-SubCell"/>
</dbReference>
<keyword evidence="5" id="KW-0808">Transferase</keyword>
<dbReference type="FunFam" id="3.30.40.10:FF:000187">
    <property type="entry name" value="E3 ubiquitin-protein ligase ATL6"/>
    <property type="match status" value="1"/>
</dbReference>
<feature type="region of interest" description="Disordered" evidence="15">
    <location>
        <begin position="1"/>
        <end position="42"/>
    </location>
</feature>
<evidence type="ECO:0000256" key="6">
    <source>
        <dbReference type="ARBA" id="ARBA00022692"/>
    </source>
</evidence>
<dbReference type="SUPFAM" id="SSF57850">
    <property type="entry name" value="RING/U-box"/>
    <property type="match status" value="1"/>
</dbReference>
<sequence length="281" mass="30940">MATHLRKLPSDHDPSLVAASSSSSSSSPPPSPVKIDEGENPTTSSAAYTGTCCYNSLKLSPPFDSAMALTVLVLLIALFFMGFFSIYIRRFADESSVDPTRRRSRRRRRGSEFTSTASYLGRSKNKGLDPKTVESLPVHAYEGGGAKQGMDCAICLGDFQEREWVKEIPYCGHVFHAQCIDQWLSSHVTCPLCRTVKLFTGEQEEEEEQQQQEERGSCVGEVQAIDGGGEVRLVVEAERGTWNEDRGESEVGSTGGRRSTTSVSSCWRLGEGQRLHRSLSF</sequence>
<dbReference type="EC" id="2.3.2.27" evidence="4"/>
<evidence type="ECO:0000256" key="14">
    <source>
        <dbReference type="PROSITE-ProRule" id="PRU00175"/>
    </source>
</evidence>
<evidence type="ECO:0000256" key="3">
    <source>
        <dbReference type="ARBA" id="ARBA00004906"/>
    </source>
</evidence>
<evidence type="ECO:0000259" key="17">
    <source>
        <dbReference type="PROSITE" id="PS50089"/>
    </source>
</evidence>
<feature type="transmembrane region" description="Helical" evidence="16">
    <location>
        <begin position="66"/>
        <end position="88"/>
    </location>
</feature>
<dbReference type="PROSITE" id="PS50089">
    <property type="entry name" value="ZF_RING_2"/>
    <property type="match status" value="1"/>
</dbReference>
<evidence type="ECO:0000256" key="16">
    <source>
        <dbReference type="SAM" id="Phobius"/>
    </source>
</evidence>
<dbReference type="AlphaFoldDB" id="A0A7C8YZP0"/>
<evidence type="ECO:0000256" key="2">
    <source>
        <dbReference type="ARBA" id="ARBA00004167"/>
    </source>
</evidence>
<comment type="similarity">
    <text evidence="13">Belongs to the RING-type zinc finger family. ATL subfamily.</text>
</comment>
<evidence type="ECO:0000313" key="18">
    <source>
        <dbReference type="EMBL" id="MBA4630497.1"/>
    </source>
</evidence>
<evidence type="ECO:0000256" key="15">
    <source>
        <dbReference type="SAM" id="MobiDB-lite"/>
    </source>
</evidence>
<feature type="domain" description="RING-type" evidence="17">
    <location>
        <begin position="152"/>
        <end position="194"/>
    </location>
</feature>
<keyword evidence="6 16" id="KW-0812">Transmembrane</keyword>
<dbReference type="GO" id="GO:0016567">
    <property type="term" value="P:protein ubiquitination"/>
    <property type="evidence" value="ECO:0007669"/>
    <property type="project" value="InterPro"/>
</dbReference>
<evidence type="ECO:0000256" key="11">
    <source>
        <dbReference type="ARBA" id="ARBA00022989"/>
    </source>
</evidence>
<name>A0A7C8YZP0_OPUST</name>
<feature type="compositionally biased region" description="Basic and acidic residues" evidence="15">
    <location>
        <begin position="237"/>
        <end position="249"/>
    </location>
</feature>
<proteinExistence type="inferred from homology"/>
<feature type="region of interest" description="Disordered" evidence="15">
    <location>
        <begin position="237"/>
        <end position="264"/>
    </location>
</feature>
<dbReference type="EMBL" id="GISG01074001">
    <property type="protein sequence ID" value="MBA4630497.1"/>
    <property type="molecule type" value="Transcribed_RNA"/>
</dbReference>
<dbReference type="Pfam" id="PF13639">
    <property type="entry name" value="zf-RING_2"/>
    <property type="match status" value="1"/>
</dbReference>
<accession>A0A7C8YZP0</accession>
<evidence type="ECO:0000256" key="7">
    <source>
        <dbReference type="ARBA" id="ARBA00022723"/>
    </source>
</evidence>
<dbReference type="GO" id="GO:0008270">
    <property type="term" value="F:zinc ion binding"/>
    <property type="evidence" value="ECO:0007669"/>
    <property type="project" value="UniProtKB-KW"/>
</dbReference>
<dbReference type="PANTHER" id="PTHR46913">
    <property type="entry name" value="RING-H2 FINGER PROTEIN ATL16"/>
    <property type="match status" value="1"/>
</dbReference>
<keyword evidence="9" id="KW-0833">Ubl conjugation pathway</keyword>
<evidence type="ECO:0000256" key="10">
    <source>
        <dbReference type="ARBA" id="ARBA00022833"/>
    </source>
</evidence>
<keyword evidence="12 16" id="KW-0472">Membrane</keyword>
<protein>
    <recommendedName>
        <fullName evidence="4">RING-type E3 ubiquitin transferase</fullName>
        <ecNumber evidence="4">2.3.2.27</ecNumber>
    </recommendedName>
</protein>
<reference evidence="18" key="2">
    <citation type="submission" date="2020-07" db="EMBL/GenBank/DDBJ databases">
        <authorList>
            <person name="Vera ALvarez R."/>
            <person name="Arias-Moreno D.M."/>
            <person name="Jimenez-Jacinto V."/>
            <person name="Jimenez-Bremont J.F."/>
            <person name="Swaminathan K."/>
            <person name="Moose S.P."/>
            <person name="Guerrero-Gonzalez M.L."/>
            <person name="Marino-Ramirez L."/>
            <person name="Landsman D."/>
            <person name="Rodriguez-Kessler M."/>
            <person name="Delgado-Sanchez P."/>
        </authorList>
    </citation>
    <scope>NUCLEOTIDE SEQUENCE</scope>
    <source>
        <tissue evidence="18">Cladode</tissue>
    </source>
</reference>
<keyword evidence="10" id="KW-0862">Zinc</keyword>
<dbReference type="InterPro" id="IPR013083">
    <property type="entry name" value="Znf_RING/FYVE/PHD"/>
</dbReference>
<feature type="compositionally biased region" description="Low complexity" evidence="15">
    <location>
        <begin position="250"/>
        <end position="264"/>
    </location>
</feature>
<evidence type="ECO:0000256" key="4">
    <source>
        <dbReference type="ARBA" id="ARBA00012483"/>
    </source>
</evidence>
<dbReference type="Gene3D" id="3.30.40.10">
    <property type="entry name" value="Zinc/RING finger domain, C3HC4 (zinc finger)"/>
    <property type="match status" value="1"/>
</dbReference>
<evidence type="ECO:0000256" key="12">
    <source>
        <dbReference type="ARBA" id="ARBA00023136"/>
    </source>
</evidence>
<comment type="subcellular location">
    <subcellularLocation>
        <location evidence="2">Membrane</location>
        <topology evidence="2">Single-pass membrane protein</topology>
    </subcellularLocation>
</comment>
<dbReference type="GO" id="GO:0061630">
    <property type="term" value="F:ubiquitin protein ligase activity"/>
    <property type="evidence" value="ECO:0007669"/>
    <property type="project" value="UniProtKB-EC"/>
</dbReference>
<reference evidence="18" key="1">
    <citation type="journal article" date="2013" name="J. Plant Res.">
        <title>Effect of fungi and light on seed germination of three Opuntia species from semiarid lands of central Mexico.</title>
        <authorList>
            <person name="Delgado-Sanchez P."/>
            <person name="Jimenez-Bremont J.F."/>
            <person name="Guerrero-Gonzalez Mde L."/>
            <person name="Flores J."/>
        </authorList>
    </citation>
    <scope>NUCLEOTIDE SEQUENCE</scope>
    <source>
        <tissue evidence="18">Cladode</tissue>
    </source>
</reference>
<keyword evidence="7" id="KW-0479">Metal-binding</keyword>
<evidence type="ECO:0000256" key="13">
    <source>
        <dbReference type="ARBA" id="ARBA00024209"/>
    </source>
</evidence>
<dbReference type="InterPro" id="IPR044600">
    <property type="entry name" value="ATL1/ATL16-like"/>
</dbReference>
<dbReference type="PANTHER" id="PTHR46913:SF1">
    <property type="entry name" value="RING-H2 FINGER PROTEIN ATL16"/>
    <property type="match status" value="1"/>
</dbReference>
<keyword evidence="11 16" id="KW-1133">Transmembrane helix</keyword>
<evidence type="ECO:0000256" key="1">
    <source>
        <dbReference type="ARBA" id="ARBA00000900"/>
    </source>
</evidence>
<organism evidence="18">
    <name type="scientific">Opuntia streptacantha</name>
    <name type="common">Prickly pear cactus</name>
    <name type="synonym">Opuntia cardona</name>
    <dbReference type="NCBI Taxonomy" id="393608"/>
    <lineage>
        <taxon>Eukaryota</taxon>
        <taxon>Viridiplantae</taxon>
        <taxon>Streptophyta</taxon>
        <taxon>Embryophyta</taxon>
        <taxon>Tracheophyta</taxon>
        <taxon>Spermatophyta</taxon>
        <taxon>Magnoliopsida</taxon>
        <taxon>eudicotyledons</taxon>
        <taxon>Gunneridae</taxon>
        <taxon>Pentapetalae</taxon>
        <taxon>Caryophyllales</taxon>
        <taxon>Cactineae</taxon>
        <taxon>Cactaceae</taxon>
        <taxon>Opuntioideae</taxon>
        <taxon>Opuntia</taxon>
    </lineage>
</organism>
<comment type="catalytic activity">
    <reaction evidence="1">
        <text>S-ubiquitinyl-[E2 ubiquitin-conjugating enzyme]-L-cysteine + [acceptor protein]-L-lysine = [E2 ubiquitin-conjugating enzyme]-L-cysteine + N(6)-ubiquitinyl-[acceptor protein]-L-lysine.</text>
        <dbReference type="EC" id="2.3.2.27"/>
    </reaction>
</comment>
<dbReference type="CDD" id="cd16461">
    <property type="entry name" value="RING-H2_EL5-like"/>
    <property type="match status" value="1"/>
</dbReference>
<evidence type="ECO:0000256" key="5">
    <source>
        <dbReference type="ARBA" id="ARBA00022679"/>
    </source>
</evidence>
<evidence type="ECO:0000256" key="8">
    <source>
        <dbReference type="ARBA" id="ARBA00022771"/>
    </source>
</evidence>
<evidence type="ECO:0000256" key="9">
    <source>
        <dbReference type="ARBA" id="ARBA00022786"/>
    </source>
</evidence>
<dbReference type="SMART" id="SM00184">
    <property type="entry name" value="RING"/>
    <property type="match status" value="1"/>
</dbReference>
<keyword evidence="8 14" id="KW-0863">Zinc-finger</keyword>